<gene>
    <name evidence="1" type="ORF">FF38_05878</name>
</gene>
<evidence type="ECO:0000313" key="1">
    <source>
        <dbReference type="EMBL" id="KNC21581.1"/>
    </source>
</evidence>
<accession>A0A0L0BNJ3</accession>
<name>A0A0L0BNJ3_LUCCU</name>
<evidence type="ECO:0000313" key="2">
    <source>
        <dbReference type="Proteomes" id="UP000037069"/>
    </source>
</evidence>
<protein>
    <submittedName>
        <fullName evidence="1">Uncharacterized protein</fullName>
    </submittedName>
</protein>
<dbReference type="EMBL" id="JRES01001600">
    <property type="protein sequence ID" value="KNC21581.1"/>
    <property type="molecule type" value="Genomic_DNA"/>
</dbReference>
<sequence>MDEKDHRENKDYSLDSSIHCAKVSPYFDSRHLVHCSTSFLDLGVCVSVSPVIACIPMHFISQTSLFDFNELHYDDNDVCLVTVFCNCGNIQSTMLTHFQHSPNQPTNNQTNKMNTRKSYPVFPIERIPRFRIGASSPVLVSLNLRKGRLSTTLEYYIPHGLEKTNMENKNNKKNNTTTVARVDLLASHMSSEFCNREGSDYESSDDNKKIIANRRSEEVDQMRLYSHLDNQAETSFLYERRVKDEVEEI</sequence>
<keyword evidence="2" id="KW-1185">Reference proteome</keyword>
<reference evidence="1 2" key="1">
    <citation type="journal article" date="2015" name="Nat. Commun.">
        <title>Lucilia cuprina genome unlocks parasitic fly biology to underpin future interventions.</title>
        <authorList>
            <person name="Anstead C.A."/>
            <person name="Korhonen P.K."/>
            <person name="Young N.D."/>
            <person name="Hall R.S."/>
            <person name="Jex A.R."/>
            <person name="Murali S.C."/>
            <person name="Hughes D.S."/>
            <person name="Lee S.F."/>
            <person name="Perry T."/>
            <person name="Stroehlein A.J."/>
            <person name="Ansell B.R."/>
            <person name="Breugelmans B."/>
            <person name="Hofmann A."/>
            <person name="Qu J."/>
            <person name="Dugan S."/>
            <person name="Lee S.L."/>
            <person name="Chao H."/>
            <person name="Dinh H."/>
            <person name="Han Y."/>
            <person name="Doddapaneni H.V."/>
            <person name="Worley K.C."/>
            <person name="Muzny D.M."/>
            <person name="Ioannidis P."/>
            <person name="Waterhouse R.M."/>
            <person name="Zdobnov E.M."/>
            <person name="James P.J."/>
            <person name="Bagnall N.H."/>
            <person name="Kotze A.C."/>
            <person name="Gibbs R.A."/>
            <person name="Richards S."/>
            <person name="Batterham P."/>
            <person name="Gasser R.B."/>
        </authorList>
    </citation>
    <scope>NUCLEOTIDE SEQUENCE [LARGE SCALE GENOMIC DNA]</scope>
    <source>
        <strain evidence="1 2">LS</strain>
        <tissue evidence="1">Full body</tissue>
    </source>
</reference>
<dbReference type="Proteomes" id="UP000037069">
    <property type="component" value="Unassembled WGS sequence"/>
</dbReference>
<dbReference type="AlphaFoldDB" id="A0A0L0BNJ3"/>
<organism evidence="1 2">
    <name type="scientific">Lucilia cuprina</name>
    <name type="common">Green bottle fly</name>
    <name type="synonym">Australian sheep blowfly</name>
    <dbReference type="NCBI Taxonomy" id="7375"/>
    <lineage>
        <taxon>Eukaryota</taxon>
        <taxon>Metazoa</taxon>
        <taxon>Ecdysozoa</taxon>
        <taxon>Arthropoda</taxon>
        <taxon>Hexapoda</taxon>
        <taxon>Insecta</taxon>
        <taxon>Pterygota</taxon>
        <taxon>Neoptera</taxon>
        <taxon>Endopterygota</taxon>
        <taxon>Diptera</taxon>
        <taxon>Brachycera</taxon>
        <taxon>Muscomorpha</taxon>
        <taxon>Oestroidea</taxon>
        <taxon>Calliphoridae</taxon>
        <taxon>Luciliinae</taxon>
        <taxon>Lucilia</taxon>
    </lineage>
</organism>
<comment type="caution">
    <text evidence="1">The sequence shown here is derived from an EMBL/GenBank/DDBJ whole genome shotgun (WGS) entry which is preliminary data.</text>
</comment>
<proteinExistence type="predicted"/>